<dbReference type="Gene3D" id="3.30.450.20">
    <property type="entry name" value="PAS domain"/>
    <property type="match status" value="3"/>
</dbReference>
<evidence type="ECO:0000256" key="3">
    <source>
        <dbReference type="ARBA" id="ARBA00022553"/>
    </source>
</evidence>
<dbReference type="SUPFAM" id="SSF55785">
    <property type="entry name" value="PYP-like sensor domain (PAS domain)"/>
    <property type="match status" value="3"/>
</dbReference>
<feature type="domain" description="Histidine kinase" evidence="10">
    <location>
        <begin position="497"/>
        <end position="685"/>
    </location>
</feature>
<keyword evidence="7" id="KW-0067">ATP-binding</keyword>
<dbReference type="InterPro" id="IPR000014">
    <property type="entry name" value="PAS"/>
</dbReference>
<dbReference type="RefSeq" id="WP_350403295.1">
    <property type="nucleotide sequence ID" value="NZ_JBELOE010000287.1"/>
</dbReference>
<keyword evidence="5" id="KW-0547">Nucleotide-binding</keyword>
<dbReference type="NCBIfam" id="TIGR00229">
    <property type="entry name" value="sensory_box"/>
    <property type="match status" value="1"/>
</dbReference>
<sequence length="692" mass="79061">MARQKKWQSYITQVNLNRYGALGITLLYAFVGCIWILLSDQLFLYLTSSLQDLSLAQTAKGLLYVAVTAVILFILIRKLQKIQFQLAESAMRSELLYRDIFTASPEAQLIYDPESLQILDANEQACRLFDLKLEVDSKINLRQIFRESLDTNKFLDWLVNSTCNDSQDDQYFKLCTKAREEMAQLSIMQHKVLKDGQFIGYLLVKDVSEVRRFIRNIEHAVKRLDIAREVSGMGCWEIDLNNKQILCCQNVTELLDIKIPANTAVPLERFERDSNTSLFCDITEEMTKKNEQDEIRQEHCIRDKDQKVHYILVDAQYFEQNEHRSIVGTLIDQTSQKEIESRLLQQQEQWNNLVETLPDGVAIIQNNNVSYANKAVLQMFHADKLADLQAQSIEHFIDDKSKTSVRQRMSDILNKREDSGGFHHRHLLRLDGKPFECEIASKLISYQGKDAIQIVIRDLTDRVKTESELAAANQRLSILSSTTLDMLERERKRIAGELHDDVGQSLTAIKLGIRWLTRRLTDDKLIKKAEDIQSICTDTLETVRSLSLMLRPAQLDSLGLSAAIEWQAEKLFTDSAIAFNLDVSEFTEMTDKDQEITVFRVIQESLTNIIRHANASAVTVKLISEANKFSFMVIDDGMGFDINQHTESTGLVNMKERVELAGGQIQVRSLPGVGTEIKVSLPVKTNAEIEVE</sequence>
<dbReference type="InterPro" id="IPR003594">
    <property type="entry name" value="HATPase_dom"/>
</dbReference>
<protein>
    <recommendedName>
        <fullName evidence="2">histidine kinase</fullName>
        <ecNumber evidence="2">2.7.13.3</ecNumber>
    </recommendedName>
</protein>
<keyword evidence="9" id="KW-0812">Transmembrane</keyword>
<dbReference type="InterPro" id="IPR005467">
    <property type="entry name" value="His_kinase_dom"/>
</dbReference>
<dbReference type="Pfam" id="PF13188">
    <property type="entry name" value="PAS_8"/>
    <property type="match status" value="1"/>
</dbReference>
<dbReference type="InterPro" id="IPR011712">
    <property type="entry name" value="Sig_transdc_His_kin_sub3_dim/P"/>
</dbReference>
<evidence type="ECO:0000313" key="12">
    <source>
        <dbReference type="Proteomes" id="UP001467690"/>
    </source>
</evidence>
<dbReference type="SMART" id="SM00387">
    <property type="entry name" value="HATPase_c"/>
    <property type="match status" value="1"/>
</dbReference>
<dbReference type="InterPro" id="IPR035965">
    <property type="entry name" value="PAS-like_dom_sf"/>
</dbReference>
<evidence type="ECO:0000256" key="2">
    <source>
        <dbReference type="ARBA" id="ARBA00012438"/>
    </source>
</evidence>
<dbReference type="PROSITE" id="PS50109">
    <property type="entry name" value="HIS_KIN"/>
    <property type="match status" value="1"/>
</dbReference>
<dbReference type="PANTHER" id="PTHR24421:SF10">
    <property type="entry name" value="NITRATE_NITRITE SENSOR PROTEIN NARQ"/>
    <property type="match status" value="1"/>
</dbReference>
<evidence type="ECO:0000259" key="10">
    <source>
        <dbReference type="PROSITE" id="PS50109"/>
    </source>
</evidence>
<dbReference type="SUPFAM" id="SSF55874">
    <property type="entry name" value="ATPase domain of HSP90 chaperone/DNA topoisomerase II/histidine kinase"/>
    <property type="match status" value="1"/>
</dbReference>
<dbReference type="Pfam" id="PF02518">
    <property type="entry name" value="HATPase_c"/>
    <property type="match status" value="1"/>
</dbReference>
<dbReference type="Gene3D" id="1.20.5.1930">
    <property type="match status" value="1"/>
</dbReference>
<reference evidence="11 12" key="1">
    <citation type="submission" date="2024-06" db="EMBL/GenBank/DDBJ databases">
        <authorList>
            <person name="Chen R.Y."/>
        </authorList>
    </citation>
    <scope>NUCLEOTIDE SEQUENCE [LARGE SCALE GENOMIC DNA]</scope>
    <source>
        <strain evidence="11 12">D2</strain>
    </source>
</reference>
<dbReference type="InterPro" id="IPR050482">
    <property type="entry name" value="Sensor_HK_TwoCompSys"/>
</dbReference>
<feature type="transmembrane region" description="Helical" evidence="9">
    <location>
        <begin position="21"/>
        <end position="38"/>
    </location>
</feature>
<comment type="caution">
    <text evidence="11">The sequence shown here is derived from an EMBL/GenBank/DDBJ whole genome shotgun (WGS) entry which is preliminary data.</text>
</comment>
<name>A0ABV1RMX3_9ALTE</name>
<dbReference type="Pfam" id="PF13426">
    <property type="entry name" value="PAS_9"/>
    <property type="match status" value="1"/>
</dbReference>
<gene>
    <name evidence="11" type="ORF">ABS311_20665</name>
</gene>
<dbReference type="PANTHER" id="PTHR24421">
    <property type="entry name" value="NITRATE/NITRITE SENSOR PROTEIN NARX-RELATED"/>
    <property type="match status" value="1"/>
</dbReference>
<keyword evidence="12" id="KW-1185">Reference proteome</keyword>
<keyword evidence="4" id="KW-0808">Transferase</keyword>
<evidence type="ECO:0000256" key="4">
    <source>
        <dbReference type="ARBA" id="ARBA00022679"/>
    </source>
</evidence>
<evidence type="ECO:0000256" key="1">
    <source>
        <dbReference type="ARBA" id="ARBA00000085"/>
    </source>
</evidence>
<evidence type="ECO:0000256" key="6">
    <source>
        <dbReference type="ARBA" id="ARBA00022777"/>
    </source>
</evidence>
<keyword evidence="6" id="KW-0418">Kinase</keyword>
<dbReference type="EMBL" id="JBELOE010000287">
    <property type="protein sequence ID" value="MER2494293.1"/>
    <property type="molecule type" value="Genomic_DNA"/>
</dbReference>
<keyword evidence="9" id="KW-0472">Membrane</keyword>
<dbReference type="Pfam" id="PF07730">
    <property type="entry name" value="HisKA_3"/>
    <property type="match status" value="1"/>
</dbReference>
<dbReference type="CDD" id="cd16917">
    <property type="entry name" value="HATPase_UhpB-NarQ-NarX-like"/>
    <property type="match status" value="1"/>
</dbReference>
<dbReference type="Gene3D" id="3.30.565.10">
    <property type="entry name" value="Histidine kinase-like ATPase, C-terminal domain"/>
    <property type="match status" value="1"/>
</dbReference>
<dbReference type="InterPro" id="IPR036890">
    <property type="entry name" value="HATPase_C_sf"/>
</dbReference>
<dbReference type="PROSITE" id="PS51257">
    <property type="entry name" value="PROKAR_LIPOPROTEIN"/>
    <property type="match status" value="1"/>
</dbReference>
<organism evidence="11 12">
    <name type="scientific">Catenovulum sediminis</name>
    <dbReference type="NCBI Taxonomy" id="1740262"/>
    <lineage>
        <taxon>Bacteria</taxon>
        <taxon>Pseudomonadati</taxon>
        <taxon>Pseudomonadota</taxon>
        <taxon>Gammaproteobacteria</taxon>
        <taxon>Alteromonadales</taxon>
        <taxon>Alteromonadaceae</taxon>
        <taxon>Catenovulum</taxon>
    </lineage>
</organism>
<evidence type="ECO:0000313" key="11">
    <source>
        <dbReference type="EMBL" id="MER2494293.1"/>
    </source>
</evidence>
<proteinExistence type="predicted"/>
<keyword evidence="8" id="KW-0902">Two-component regulatory system</keyword>
<evidence type="ECO:0000256" key="9">
    <source>
        <dbReference type="SAM" id="Phobius"/>
    </source>
</evidence>
<feature type="transmembrane region" description="Helical" evidence="9">
    <location>
        <begin position="58"/>
        <end position="76"/>
    </location>
</feature>
<keyword evidence="3" id="KW-0597">Phosphoprotein</keyword>
<accession>A0ABV1RMX3</accession>
<evidence type="ECO:0000256" key="8">
    <source>
        <dbReference type="ARBA" id="ARBA00023012"/>
    </source>
</evidence>
<dbReference type="EC" id="2.7.13.3" evidence="2"/>
<evidence type="ECO:0000256" key="7">
    <source>
        <dbReference type="ARBA" id="ARBA00022840"/>
    </source>
</evidence>
<dbReference type="SMART" id="SM00091">
    <property type="entry name" value="PAS"/>
    <property type="match status" value="2"/>
</dbReference>
<comment type="catalytic activity">
    <reaction evidence="1">
        <text>ATP + protein L-histidine = ADP + protein N-phospho-L-histidine.</text>
        <dbReference type="EC" id="2.7.13.3"/>
    </reaction>
</comment>
<keyword evidence="9" id="KW-1133">Transmembrane helix</keyword>
<evidence type="ECO:0000256" key="5">
    <source>
        <dbReference type="ARBA" id="ARBA00022741"/>
    </source>
</evidence>
<dbReference type="Proteomes" id="UP001467690">
    <property type="component" value="Unassembled WGS sequence"/>
</dbReference>